<dbReference type="GeneID" id="37021045"/>
<feature type="domain" description="RRM" evidence="5">
    <location>
        <begin position="37"/>
        <end position="123"/>
    </location>
</feature>
<dbReference type="GO" id="GO:0003729">
    <property type="term" value="F:mRNA binding"/>
    <property type="evidence" value="ECO:0007669"/>
    <property type="project" value="TreeGrafter"/>
</dbReference>
<dbReference type="SMART" id="SM00360">
    <property type="entry name" value="RRM"/>
    <property type="match status" value="2"/>
</dbReference>
<dbReference type="Pfam" id="PF00076">
    <property type="entry name" value="RRM_1"/>
    <property type="match status" value="2"/>
</dbReference>
<dbReference type="RefSeq" id="XP_025354596.1">
    <property type="nucleotide sequence ID" value="XM_025499264.1"/>
</dbReference>
<dbReference type="PANTHER" id="PTHR48032">
    <property type="entry name" value="RNA-BINDING PROTEIN MUSASHI HOMOLOG RBP6"/>
    <property type="match status" value="1"/>
</dbReference>
<keyword evidence="1" id="KW-0677">Repeat</keyword>
<evidence type="ECO:0000256" key="2">
    <source>
        <dbReference type="ARBA" id="ARBA00022884"/>
    </source>
</evidence>
<dbReference type="InterPro" id="IPR012677">
    <property type="entry name" value="Nucleotide-bd_a/b_plait_sf"/>
</dbReference>
<dbReference type="SUPFAM" id="SSF54928">
    <property type="entry name" value="RNA-binding domain, RBD"/>
    <property type="match status" value="2"/>
</dbReference>
<evidence type="ECO:0000313" key="7">
    <source>
        <dbReference type="Proteomes" id="UP000245771"/>
    </source>
</evidence>
<dbReference type="PANTHER" id="PTHR48032:SF6">
    <property type="entry name" value="RNA-BINDING (RRM_RBD_RNP MOTIFS) FAMILY PROTEIN"/>
    <property type="match status" value="1"/>
</dbReference>
<keyword evidence="7" id="KW-1185">Reference proteome</keyword>
<protein>
    <recommendedName>
        <fullName evidence="5">RRM domain-containing protein</fullName>
    </recommendedName>
</protein>
<feature type="compositionally biased region" description="Basic and acidic residues" evidence="4">
    <location>
        <begin position="353"/>
        <end position="370"/>
    </location>
</feature>
<feature type="region of interest" description="Disordered" evidence="4">
    <location>
        <begin position="195"/>
        <end position="229"/>
    </location>
</feature>
<feature type="domain" description="RRM" evidence="5">
    <location>
        <begin position="121"/>
        <end position="198"/>
    </location>
</feature>
<organism evidence="6 7">
    <name type="scientific">Meira miltonrushii</name>
    <dbReference type="NCBI Taxonomy" id="1280837"/>
    <lineage>
        <taxon>Eukaryota</taxon>
        <taxon>Fungi</taxon>
        <taxon>Dikarya</taxon>
        <taxon>Basidiomycota</taxon>
        <taxon>Ustilaginomycotina</taxon>
        <taxon>Exobasidiomycetes</taxon>
        <taxon>Exobasidiales</taxon>
        <taxon>Brachybasidiaceae</taxon>
        <taxon>Meira</taxon>
    </lineage>
</organism>
<evidence type="ECO:0000256" key="4">
    <source>
        <dbReference type="SAM" id="MobiDB-lite"/>
    </source>
</evidence>
<evidence type="ECO:0000259" key="5">
    <source>
        <dbReference type="PROSITE" id="PS50102"/>
    </source>
</evidence>
<dbReference type="FunFam" id="3.30.70.330:FF:000025">
    <property type="entry name" value="RNA-binding protein Musashi homolog 2 isoform X1"/>
    <property type="match status" value="1"/>
</dbReference>
<feature type="compositionally biased region" description="Basic and acidic residues" evidence="4">
    <location>
        <begin position="397"/>
        <end position="418"/>
    </location>
</feature>
<reference evidence="6 7" key="1">
    <citation type="journal article" date="2018" name="Mol. Biol. Evol.">
        <title>Broad Genomic Sampling Reveals a Smut Pathogenic Ancestry of the Fungal Clade Ustilaginomycotina.</title>
        <authorList>
            <person name="Kijpornyongpan T."/>
            <person name="Mondo S.J."/>
            <person name="Barry K."/>
            <person name="Sandor L."/>
            <person name="Lee J."/>
            <person name="Lipzen A."/>
            <person name="Pangilinan J."/>
            <person name="LaButti K."/>
            <person name="Hainaut M."/>
            <person name="Henrissat B."/>
            <person name="Grigoriev I.V."/>
            <person name="Spatafora J.W."/>
            <person name="Aime M.C."/>
        </authorList>
    </citation>
    <scope>NUCLEOTIDE SEQUENCE [LARGE SCALE GENOMIC DNA]</scope>
    <source>
        <strain evidence="6 7">MCA 3882</strain>
    </source>
</reference>
<dbReference type="GO" id="GO:0006417">
    <property type="term" value="P:regulation of translation"/>
    <property type="evidence" value="ECO:0007669"/>
    <property type="project" value="TreeGrafter"/>
</dbReference>
<dbReference type="InterPro" id="IPR034156">
    <property type="entry name" value="Hrp1_RRM1"/>
</dbReference>
<evidence type="ECO:0000256" key="1">
    <source>
        <dbReference type="ARBA" id="ARBA00022737"/>
    </source>
</evidence>
<dbReference type="InterPro" id="IPR000504">
    <property type="entry name" value="RRM_dom"/>
</dbReference>
<dbReference type="EMBL" id="KZ819604">
    <property type="protein sequence ID" value="PWN34294.1"/>
    <property type="molecule type" value="Genomic_DNA"/>
</dbReference>
<gene>
    <name evidence="6" type="ORF">FA14DRAFT_161738</name>
</gene>
<dbReference type="PROSITE" id="PS50102">
    <property type="entry name" value="RRM"/>
    <property type="match status" value="2"/>
</dbReference>
<dbReference type="Gene3D" id="3.30.70.330">
    <property type="match status" value="2"/>
</dbReference>
<dbReference type="STRING" id="1280837.A0A316VAL4"/>
<dbReference type="OrthoDB" id="1875751at2759"/>
<dbReference type="InParanoid" id="A0A316VAL4"/>
<dbReference type="CDD" id="cd12577">
    <property type="entry name" value="RRM1_Hrp1p"/>
    <property type="match status" value="1"/>
</dbReference>
<dbReference type="AlphaFoldDB" id="A0A316VAL4"/>
<name>A0A316VAL4_9BASI</name>
<evidence type="ECO:0000256" key="3">
    <source>
        <dbReference type="PROSITE-ProRule" id="PRU00176"/>
    </source>
</evidence>
<proteinExistence type="predicted"/>
<keyword evidence="2 3" id="KW-0694">RNA-binding</keyword>
<dbReference type="InterPro" id="IPR035979">
    <property type="entry name" value="RBD_domain_sf"/>
</dbReference>
<dbReference type="Proteomes" id="UP000245771">
    <property type="component" value="Unassembled WGS sequence"/>
</dbReference>
<sequence length="418" mass="45223">MTNTDNGRSSVTETSGMTLMQQNALRPTLPHEMPDEGKLFVGGLNWDTTDDGLKQYFTQFGKVNHCLIMRDPSTGRSRGFAFLTFDDPKSVNSVMVKEHFLDGKMIDPKRAIPRQENVKTAKCFVGGIPQSATSESFKAFFSQFGPLLDSTLMLDRDTQKPRGYGFVTYENDQVVEQLIQMDNLAMDGKMIEVKRATPRNADGTRRPTGPQKPEMNQKRGGGDFGNDGNSNMFGYGSNSMGGGNDMSSMMMGNNPMASMMMNPMFNSAGSQSFDPNAMASFFQQQGGGGFNPMMFQQMMMAANMGGMMGGGGGGWSNNANMGGFGMGMGGNAGSMANNGNRKTGGRSGSADHGSNHDQDRNSRDRSESGRGRPLNAPPSSAGLPTRPDGSNNNSGRDYQRERSPGRREDSSGAREGRW</sequence>
<accession>A0A316VAL4</accession>
<evidence type="ECO:0000313" key="6">
    <source>
        <dbReference type="EMBL" id="PWN34294.1"/>
    </source>
</evidence>
<feature type="region of interest" description="Disordered" evidence="4">
    <location>
        <begin position="334"/>
        <end position="418"/>
    </location>
</feature>